<protein>
    <recommendedName>
        <fullName evidence="5">Mic1 domain-containing protein</fullName>
    </recommendedName>
</protein>
<dbReference type="EMBL" id="OV725079">
    <property type="protein sequence ID" value="CAH1397311.1"/>
    <property type="molecule type" value="Genomic_DNA"/>
</dbReference>
<keyword evidence="4" id="KW-1185">Reference proteome</keyword>
<dbReference type="InterPro" id="IPR009755">
    <property type="entry name" value="RMC1_C"/>
</dbReference>
<evidence type="ECO:0008006" key="5">
    <source>
        <dbReference type="Google" id="ProtNLM"/>
    </source>
</evidence>
<sequence>MSFDKVDDILPDDSDFYLKIANKKITFEGISKSQLTSVFFDEANAQVFSISSGDVTDVKVKSPIESFCSSFKIIEKGRIVSIKFSFDQTILALQRTQTAVDFLTFEDGKVSKEFTQTFKGCNLLGYLWTGKTEIVLVTNVNVKLCKVDMRSGTLTTIKSLNLSINWYNYYSPINLLLVSLANANNVMQLLQIKQNQIVKLVKFDIDDEYVSKTKKLIADRDIVLGVVYNQPRILFLNVHTTSAEAEVIVYTIIKLSSIKRTHVLRINQSGRFALNIVDNLIIVHNQITKTSIVFDITNAEFQGAVKFHNPVLEPKSIKPFQENVASSSQKNTYELYNPNWVMFQPNIIMDAKAGCLWFIEIDLLGFYKYIEDKRELIAFLLLRSNSKFVIAKTLETLLEDGFNKMEELADIFDQINYVYRSYLEENMKSQMGLPSSMTRPEEDPVVEFRTVVDQYFVYSYVLCKLAEKVSENVERKESKILTMSLLQYIRSLTDFQIPAQHFLYELLINSLVIQGKFYQLYQLLQYRVVADSKPLACLLLSLENVYNGASQLAVDMLERLGSAKEEIIEILLSKQQVMPAIRYAAKHGATNDRNRFAKFLEVAKETGNNKLFYSVSSHFKEN</sequence>
<evidence type="ECO:0000259" key="2">
    <source>
        <dbReference type="Pfam" id="PF21029"/>
    </source>
</evidence>
<accession>A0A9P0H8N3</accession>
<dbReference type="GO" id="GO:0010506">
    <property type="term" value="P:regulation of autophagy"/>
    <property type="evidence" value="ECO:0007669"/>
    <property type="project" value="InterPro"/>
</dbReference>
<feature type="domain" description="Regulator of MON1-CCZ1 complex N-terminal" evidence="2">
    <location>
        <begin position="38"/>
        <end position="150"/>
    </location>
</feature>
<dbReference type="InterPro" id="IPR040371">
    <property type="entry name" value="RMC1"/>
</dbReference>
<gene>
    <name evidence="3" type="ORF">NEZAVI_LOCUS7161</name>
</gene>
<reference evidence="3" key="1">
    <citation type="submission" date="2022-01" db="EMBL/GenBank/DDBJ databases">
        <authorList>
            <person name="King R."/>
        </authorList>
    </citation>
    <scope>NUCLEOTIDE SEQUENCE</scope>
</reference>
<dbReference type="GO" id="GO:0031902">
    <property type="term" value="C:late endosome membrane"/>
    <property type="evidence" value="ECO:0007669"/>
    <property type="project" value="TreeGrafter"/>
</dbReference>
<name>A0A9P0H8N3_NEZVI</name>
<dbReference type="Pfam" id="PF07035">
    <property type="entry name" value="RMC1_C"/>
    <property type="match status" value="1"/>
</dbReference>
<dbReference type="AlphaFoldDB" id="A0A9P0H8N3"/>
<evidence type="ECO:0000259" key="1">
    <source>
        <dbReference type="Pfam" id="PF07035"/>
    </source>
</evidence>
<dbReference type="Pfam" id="PF21029">
    <property type="entry name" value="RMC1_N"/>
    <property type="match status" value="1"/>
</dbReference>
<dbReference type="PANTHER" id="PTHR12897">
    <property type="entry name" value="COLON CANCER-ASSOCIATED PROTEIN MIC1"/>
    <property type="match status" value="1"/>
</dbReference>
<proteinExistence type="predicted"/>
<dbReference type="GO" id="GO:0005765">
    <property type="term" value="C:lysosomal membrane"/>
    <property type="evidence" value="ECO:0007669"/>
    <property type="project" value="TreeGrafter"/>
</dbReference>
<dbReference type="InterPro" id="IPR049040">
    <property type="entry name" value="RMC1_N"/>
</dbReference>
<dbReference type="GO" id="GO:0035658">
    <property type="term" value="C:Mon1-Ccz1 complex"/>
    <property type="evidence" value="ECO:0007669"/>
    <property type="project" value="InterPro"/>
</dbReference>
<dbReference type="Proteomes" id="UP001152798">
    <property type="component" value="Chromosome 3"/>
</dbReference>
<dbReference type="PANTHER" id="PTHR12897:SF4">
    <property type="entry name" value="REGULATOR OF MON1-CCZ1 COMPLEX"/>
    <property type="match status" value="1"/>
</dbReference>
<evidence type="ECO:0000313" key="3">
    <source>
        <dbReference type="EMBL" id="CAH1397311.1"/>
    </source>
</evidence>
<dbReference type="OrthoDB" id="26384at2759"/>
<feature type="domain" description="Mic1" evidence="1">
    <location>
        <begin position="383"/>
        <end position="621"/>
    </location>
</feature>
<organism evidence="3 4">
    <name type="scientific">Nezara viridula</name>
    <name type="common">Southern green stink bug</name>
    <name type="synonym">Cimex viridulus</name>
    <dbReference type="NCBI Taxonomy" id="85310"/>
    <lineage>
        <taxon>Eukaryota</taxon>
        <taxon>Metazoa</taxon>
        <taxon>Ecdysozoa</taxon>
        <taxon>Arthropoda</taxon>
        <taxon>Hexapoda</taxon>
        <taxon>Insecta</taxon>
        <taxon>Pterygota</taxon>
        <taxon>Neoptera</taxon>
        <taxon>Paraneoptera</taxon>
        <taxon>Hemiptera</taxon>
        <taxon>Heteroptera</taxon>
        <taxon>Panheteroptera</taxon>
        <taxon>Pentatomomorpha</taxon>
        <taxon>Pentatomoidea</taxon>
        <taxon>Pentatomidae</taxon>
        <taxon>Pentatominae</taxon>
        <taxon>Nezara</taxon>
    </lineage>
</organism>
<evidence type="ECO:0000313" key="4">
    <source>
        <dbReference type="Proteomes" id="UP001152798"/>
    </source>
</evidence>